<evidence type="ECO:0000256" key="3">
    <source>
        <dbReference type="ARBA" id="ARBA00023163"/>
    </source>
</evidence>
<proteinExistence type="predicted"/>
<keyword evidence="1" id="KW-0805">Transcription regulation</keyword>
<dbReference type="STRING" id="137658.SAMN05216186_104109"/>
<evidence type="ECO:0000259" key="5">
    <source>
        <dbReference type="PROSITE" id="PS50977"/>
    </source>
</evidence>
<dbReference type="PRINTS" id="PR00455">
    <property type="entry name" value="HTHTETR"/>
</dbReference>
<dbReference type="InterPro" id="IPR023772">
    <property type="entry name" value="DNA-bd_HTH_TetR-type_CS"/>
</dbReference>
<dbReference type="AlphaFoldDB" id="A0A1G8YV80"/>
<dbReference type="SUPFAM" id="SSF48498">
    <property type="entry name" value="Tetracyclin repressor-like, C-terminal domain"/>
    <property type="match status" value="1"/>
</dbReference>
<dbReference type="PROSITE" id="PS01081">
    <property type="entry name" value="HTH_TETR_1"/>
    <property type="match status" value="1"/>
</dbReference>
<sequence length="213" mass="23297">MNTPRTPGRPVGEPQQRERLLDAALAAFSQSGIAASSLRHIATRAGVTPALVNYYFGNKDKLLQAVIEERLFPTLLQLAQALSKAGDEPAALVRAFVLGMRELVATHPWLPPLWVREVLCEGGLLRPLLVDRVAPLIPRPLAERFAAAQRRGALNPDLDPRLLGVSLIGLTLFPYAAAPIWRGLFPAPELDDEALVRHTLVLLERGLEMPHAP</sequence>
<dbReference type="GO" id="GO:0003700">
    <property type="term" value="F:DNA-binding transcription factor activity"/>
    <property type="evidence" value="ECO:0007669"/>
    <property type="project" value="TreeGrafter"/>
</dbReference>
<evidence type="ECO:0000313" key="7">
    <source>
        <dbReference type="Proteomes" id="UP000198706"/>
    </source>
</evidence>
<feature type="DNA-binding region" description="H-T-H motif" evidence="4">
    <location>
        <begin position="37"/>
        <end position="56"/>
    </location>
</feature>
<dbReference type="GO" id="GO:0000976">
    <property type="term" value="F:transcription cis-regulatory region binding"/>
    <property type="evidence" value="ECO:0007669"/>
    <property type="project" value="TreeGrafter"/>
</dbReference>
<evidence type="ECO:0000313" key="6">
    <source>
        <dbReference type="EMBL" id="SDK06344.1"/>
    </source>
</evidence>
<dbReference type="RefSeq" id="WP_084334267.1">
    <property type="nucleotide sequence ID" value="NZ_CBKZNZ010000107.1"/>
</dbReference>
<keyword evidence="3" id="KW-0804">Transcription</keyword>
<dbReference type="InterPro" id="IPR050109">
    <property type="entry name" value="HTH-type_TetR-like_transc_reg"/>
</dbReference>
<reference evidence="6 7" key="1">
    <citation type="submission" date="2016-10" db="EMBL/GenBank/DDBJ databases">
        <authorList>
            <person name="de Groot N.N."/>
        </authorList>
    </citation>
    <scope>NUCLEOTIDE SEQUENCE [LARGE SCALE GENOMIC DNA]</scope>
    <source>
        <strain evidence="6 7">JCM 21544</strain>
    </source>
</reference>
<protein>
    <submittedName>
        <fullName evidence="6">Transcriptional regulator, TetR family</fullName>
    </submittedName>
</protein>
<dbReference type="PANTHER" id="PTHR30055">
    <property type="entry name" value="HTH-TYPE TRANSCRIPTIONAL REGULATOR RUTR"/>
    <property type="match status" value="1"/>
</dbReference>
<dbReference type="SUPFAM" id="SSF46689">
    <property type="entry name" value="Homeodomain-like"/>
    <property type="match status" value="1"/>
</dbReference>
<dbReference type="Proteomes" id="UP000198706">
    <property type="component" value="Unassembled WGS sequence"/>
</dbReference>
<feature type="domain" description="HTH tetR-type" evidence="5">
    <location>
        <begin position="14"/>
        <end position="74"/>
    </location>
</feature>
<dbReference type="InterPro" id="IPR009057">
    <property type="entry name" value="Homeodomain-like_sf"/>
</dbReference>
<dbReference type="Pfam" id="PF00440">
    <property type="entry name" value="TetR_N"/>
    <property type="match status" value="1"/>
</dbReference>
<evidence type="ECO:0000256" key="1">
    <source>
        <dbReference type="ARBA" id="ARBA00023015"/>
    </source>
</evidence>
<dbReference type="Gene3D" id="1.10.357.10">
    <property type="entry name" value="Tetracycline Repressor, domain 2"/>
    <property type="match status" value="1"/>
</dbReference>
<organism evidence="6 7">
    <name type="scientific">Pseudomonas indica</name>
    <dbReference type="NCBI Taxonomy" id="137658"/>
    <lineage>
        <taxon>Bacteria</taxon>
        <taxon>Pseudomonadati</taxon>
        <taxon>Pseudomonadota</taxon>
        <taxon>Gammaproteobacteria</taxon>
        <taxon>Pseudomonadales</taxon>
        <taxon>Pseudomonadaceae</taxon>
        <taxon>Pseudomonas</taxon>
    </lineage>
</organism>
<gene>
    <name evidence="6" type="ORF">SAMN05216186_104109</name>
</gene>
<dbReference type="InterPro" id="IPR001647">
    <property type="entry name" value="HTH_TetR"/>
</dbReference>
<name>A0A1G8YV80_9PSED</name>
<dbReference type="PANTHER" id="PTHR30055:SF234">
    <property type="entry name" value="HTH-TYPE TRANSCRIPTIONAL REGULATOR BETI"/>
    <property type="match status" value="1"/>
</dbReference>
<accession>A0A1G8YV80</accession>
<dbReference type="InterPro" id="IPR036271">
    <property type="entry name" value="Tet_transcr_reg_TetR-rel_C_sf"/>
</dbReference>
<keyword evidence="7" id="KW-1185">Reference proteome</keyword>
<dbReference type="PROSITE" id="PS50977">
    <property type="entry name" value="HTH_TETR_2"/>
    <property type="match status" value="1"/>
</dbReference>
<evidence type="ECO:0000256" key="2">
    <source>
        <dbReference type="ARBA" id="ARBA00023125"/>
    </source>
</evidence>
<dbReference type="EMBL" id="FNFD01000004">
    <property type="protein sequence ID" value="SDK06344.1"/>
    <property type="molecule type" value="Genomic_DNA"/>
</dbReference>
<keyword evidence="2 4" id="KW-0238">DNA-binding</keyword>
<evidence type="ECO:0000256" key="4">
    <source>
        <dbReference type="PROSITE-ProRule" id="PRU00335"/>
    </source>
</evidence>